<dbReference type="GO" id="GO:0005509">
    <property type="term" value="F:calcium ion binding"/>
    <property type="evidence" value="ECO:0007669"/>
    <property type="project" value="InterPro"/>
</dbReference>
<gene>
    <name evidence="12" type="ORF">SmJEL517_g02598</name>
</gene>
<comment type="cofactor">
    <cofactor evidence="1 7">
        <name>Ca(2+)</name>
        <dbReference type="ChEBI" id="CHEBI:29108"/>
    </cofactor>
</comment>
<sequence length="661" mass="74295">MPPYSPRLNRLRTAVVKYPIIPVLIVATIFFLALHSDSPPNLIETSRTKRDRLDAEQQQHVIDLDVRPLQQPVAPVFKPSRVKEQVVGQPTSTPLLLKRFDNFLGGDRGYEDVEMMDGVRDMMKHAWKGYLTYANNTDELRPISRRGHNWYNDQSLLATPVDSLDTFWLMGLHDEYTTAKAMVLDMSFDKPITINLFETIIRQVGGLLSAYDLDGDVAYIKKCVELVDRVMPAFNGTLGIPGNQVQLQNAVPQDGRGGVIAEIGTLQLEFQYLSDVTGDDKYAKAGLKIYETMHAAITAGKGLYATQFGILGGGFAFAGDKYGLGAGADSHYEYLLKLWISTGEEKYRAWYDESAETFSSMFVKEANGHTWIPNTYYTSSATVPEPTMEHLACFSGGMFSLGALTSRRGNWTRELYIGEQVTKTCYGSYNTSKTGLGPERFTGDNLQAETAYYILRPEVIESIFYMWRFTHDPIYREYGRNIVQALITHCKNEAGFSGLTNVNNPSSQDDLQQSFFLAETLKYLYLLFTSDDTLPLEDYVLNTEAHPISIRGRGRRANPKTWSPIPFKTKEYGGLEPRDSGADVVVKTNVGVPENEAVETKIVEMSENKEKVGVPDKRKKKKKKKVGLSQKQKSAIVEDDIRNMMKQGHGDRKSSLKEPVE</sequence>
<comment type="caution">
    <text evidence="12">The sequence shown here is derived from an EMBL/GenBank/DDBJ whole genome shotgun (WGS) entry which is preliminary data.</text>
</comment>
<keyword evidence="5 8" id="KW-1015">Disulfide bond</keyword>
<feature type="active site" description="Proton donor" evidence="6">
    <location>
        <position position="439"/>
    </location>
</feature>
<feature type="active site" description="Proton donor" evidence="6">
    <location>
        <position position="198"/>
    </location>
</feature>
<protein>
    <recommendedName>
        <fullName evidence="9">alpha-1,2-Mannosidase</fullName>
        <ecNumber evidence="9">3.2.1.-</ecNumber>
    </recommendedName>
</protein>
<dbReference type="InterPro" id="IPR001382">
    <property type="entry name" value="Glyco_hydro_47"/>
</dbReference>
<evidence type="ECO:0000256" key="1">
    <source>
        <dbReference type="ARBA" id="ARBA00001913"/>
    </source>
</evidence>
<feature type="disulfide bond" evidence="8">
    <location>
        <begin position="393"/>
        <end position="425"/>
    </location>
</feature>
<keyword evidence="7" id="KW-0106">Calcium</keyword>
<dbReference type="GO" id="GO:0004571">
    <property type="term" value="F:mannosyl-oligosaccharide 1,2-alpha-mannosidase activity"/>
    <property type="evidence" value="ECO:0007669"/>
    <property type="project" value="InterPro"/>
</dbReference>
<evidence type="ECO:0000313" key="12">
    <source>
        <dbReference type="EMBL" id="TPX34918.1"/>
    </source>
</evidence>
<dbReference type="GeneID" id="42003823"/>
<keyword evidence="7" id="KW-0479">Metal-binding</keyword>
<evidence type="ECO:0000256" key="7">
    <source>
        <dbReference type="PIRSR" id="PIRSR601382-2"/>
    </source>
</evidence>
<dbReference type="EC" id="3.2.1.-" evidence="9"/>
<dbReference type="PRINTS" id="PR00747">
    <property type="entry name" value="GLYHDRLASE47"/>
</dbReference>
<feature type="active site" evidence="6">
    <location>
        <position position="329"/>
    </location>
</feature>
<dbReference type="GO" id="GO:0005783">
    <property type="term" value="C:endoplasmic reticulum"/>
    <property type="evidence" value="ECO:0007669"/>
    <property type="project" value="TreeGrafter"/>
</dbReference>
<accession>A0A507C6E3</accession>
<evidence type="ECO:0000256" key="11">
    <source>
        <dbReference type="SAM" id="Phobius"/>
    </source>
</evidence>
<feature type="compositionally biased region" description="Basic and acidic residues" evidence="10">
    <location>
        <begin position="606"/>
        <end position="616"/>
    </location>
</feature>
<dbReference type="Proteomes" id="UP000319731">
    <property type="component" value="Unassembled WGS sequence"/>
</dbReference>
<name>A0A507C6E3_9FUNG</name>
<evidence type="ECO:0000256" key="5">
    <source>
        <dbReference type="ARBA" id="ARBA00023157"/>
    </source>
</evidence>
<keyword evidence="11" id="KW-0812">Transmembrane</keyword>
<keyword evidence="11" id="KW-0472">Membrane</keyword>
<evidence type="ECO:0000256" key="8">
    <source>
        <dbReference type="PIRSR" id="PIRSR601382-3"/>
    </source>
</evidence>
<proteinExistence type="inferred from homology"/>
<dbReference type="InterPro" id="IPR050749">
    <property type="entry name" value="Glycosyl_Hydrolase_47"/>
</dbReference>
<evidence type="ECO:0000256" key="3">
    <source>
        <dbReference type="ARBA" id="ARBA00007658"/>
    </source>
</evidence>
<feature type="transmembrane region" description="Helical" evidence="11">
    <location>
        <begin position="15"/>
        <end position="34"/>
    </location>
</feature>
<dbReference type="PANTHER" id="PTHR11742:SF6">
    <property type="entry name" value="MANNOSYL-OLIGOSACCHARIDE ALPHA-1,2-MANNOSIDASE IA-RELATED"/>
    <property type="match status" value="1"/>
</dbReference>
<evidence type="ECO:0000256" key="2">
    <source>
        <dbReference type="ARBA" id="ARBA00004922"/>
    </source>
</evidence>
<dbReference type="PANTHER" id="PTHR11742">
    <property type="entry name" value="MANNOSYL-OLIGOSACCHARIDE ALPHA-1,2-MANNOSIDASE-RELATED"/>
    <property type="match status" value="1"/>
</dbReference>
<dbReference type="GO" id="GO:0000139">
    <property type="term" value="C:Golgi membrane"/>
    <property type="evidence" value="ECO:0007669"/>
    <property type="project" value="TreeGrafter"/>
</dbReference>
<dbReference type="OrthoDB" id="8118055at2759"/>
<evidence type="ECO:0000256" key="4">
    <source>
        <dbReference type="ARBA" id="ARBA00022801"/>
    </source>
</evidence>
<evidence type="ECO:0000256" key="10">
    <source>
        <dbReference type="SAM" id="MobiDB-lite"/>
    </source>
</evidence>
<evidence type="ECO:0000256" key="6">
    <source>
        <dbReference type="PIRSR" id="PIRSR601382-1"/>
    </source>
</evidence>
<keyword evidence="4 9" id="KW-0378">Hydrolase</keyword>
<dbReference type="SUPFAM" id="SSF48225">
    <property type="entry name" value="Seven-hairpin glycosidases"/>
    <property type="match status" value="1"/>
</dbReference>
<dbReference type="EMBL" id="QEAO01000011">
    <property type="protein sequence ID" value="TPX34918.1"/>
    <property type="molecule type" value="Genomic_DNA"/>
</dbReference>
<dbReference type="AlphaFoldDB" id="A0A507C6E3"/>
<keyword evidence="13" id="KW-1185">Reference proteome</keyword>
<feature type="compositionally biased region" description="Basic residues" evidence="10">
    <location>
        <begin position="617"/>
        <end position="626"/>
    </location>
</feature>
<feature type="compositionally biased region" description="Basic and acidic residues" evidence="10">
    <location>
        <begin position="639"/>
        <end position="661"/>
    </location>
</feature>
<dbReference type="GO" id="GO:0036503">
    <property type="term" value="P:ERAD pathway"/>
    <property type="evidence" value="ECO:0007669"/>
    <property type="project" value="UniProtKB-ARBA"/>
</dbReference>
<feature type="active site" evidence="6">
    <location>
        <position position="458"/>
    </location>
</feature>
<dbReference type="Gene3D" id="1.50.10.10">
    <property type="match status" value="1"/>
</dbReference>
<comment type="similarity">
    <text evidence="3 9">Belongs to the glycosyl hydrolase 47 family.</text>
</comment>
<comment type="pathway">
    <text evidence="2">Protein modification; protein glycosylation.</text>
</comment>
<dbReference type="RefSeq" id="XP_031025556.1">
    <property type="nucleotide sequence ID" value="XM_031168526.1"/>
</dbReference>
<keyword evidence="11" id="KW-1133">Transmembrane helix</keyword>
<reference evidence="12 13" key="1">
    <citation type="journal article" date="2019" name="Sci. Rep.">
        <title>Comparative genomics of chytrid fungi reveal insights into the obligate biotrophic and pathogenic lifestyle of Synchytrium endobioticum.</title>
        <authorList>
            <person name="van de Vossenberg B.T.L.H."/>
            <person name="Warris S."/>
            <person name="Nguyen H.D.T."/>
            <person name="van Gent-Pelzer M.P.E."/>
            <person name="Joly D.L."/>
            <person name="van de Geest H.C."/>
            <person name="Bonants P.J.M."/>
            <person name="Smith D.S."/>
            <person name="Levesque C.A."/>
            <person name="van der Lee T.A.J."/>
        </authorList>
    </citation>
    <scope>NUCLEOTIDE SEQUENCE [LARGE SCALE GENOMIC DNA]</scope>
    <source>
        <strain evidence="12 13">JEL517</strain>
    </source>
</reference>
<dbReference type="InterPro" id="IPR012341">
    <property type="entry name" value="6hp_glycosidase-like_sf"/>
</dbReference>
<dbReference type="InterPro" id="IPR036026">
    <property type="entry name" value="Seven-hairpin_glycosidases"/>
</dbReference>
<keyword evidence="9" id="KW-0326">Glycosidase</keyword>
<dbReference type="GO" id="GO:0005975">
    <property type="term" value="P:carbohydrate metabolic process"/>
    <property type="evidence" value="ECO:0007669"/>
    <property type="project" value="InterPro"/>
</dbReference>
<organism evidence="12 13">
    <name type="scientific">Synchytrium microbalum</name>
    <dbReference type="NCBI Taxonomy" id="1806994"/>
    <lineage>
        <taxon>Eukaryota</taxon>
        <taxon>Fungi</taxon>
        <taxon>Fungi incertae sedis</taxon>
        <taxon>Chytridiomycota</taxon>
        <taxon>Chytridiomycota incertae sedis</taxon>
        <taxon>Chytridiomycetes</taxon>
        <taxon>Synchytriales</taxon>
        <taxon>Synchytriaceae</taxon>
        <taxon>Synchytrium</taxon>
    </lineage>
</organism>
<dbReference type="Pfam" id="PF01532">
    <property type="entry name" value="Glyco_hydro_47"/>
    <property type="match status" value="1"/>
</dbReference>
<dbReference type="STRING" id="1806994.A0A507C6E3"/>
<feature type="binding site" evidence="7">
    <location>
        <position position="543"/>
    </location>
    <ligand>
        <name>Ca(2+)</name>
        <dbReference type="ChEBI" id="CHEBI:29108"/>
    </ligand>
</feature>
<evidence type="ECO:0000256" key="9">
    <source>
        <dbReference type="RuleBase" id="RU361193"/>
    </source>
</evidence>
<evidence type="ECO:0000313" key="13">
    <source>
        <dbReference type="Proteomes" id="UP000319731"/>
    </source>
</evidence>
<feature type="region of interest" description="Disordered" evidence="10">
    <location>
        <begin position="606"/>
        <end position="661"/>
    </location>
</feature>